<reference evidence="10" key="1">
    <citation type="submission" date="2022-11" db="EMBL/GenBank/DDBJ databases">
        <title>Methylomonas rapida sp. nov., Carotenoid-Producing Obligate Methanotrophs with High Growth Characteristics and Biotechnological Potential.</title>
        <authorList>
            <person name="Tikhonova E.N."/>
            <person name="Suleimanov R.Z."/>
            <person name="Miroshnikov K."/>
            <person name="Oshkin I.Y."/>
            <person name="Belova S.E."/>
            <person name="Danilova O.V."/>
            <person name="Ashikhmin A."/>
            <person name="Konopkin A."/>
            <person name="But S.Y."/>
            <person name="Khmelenina V.N."/>
            <person name="Kuznetsov N."/>
            <person name="Pimenov N.V."/>
            <person name="Dedysh S.N."/>
        </authorList>
    </citation>
    <scope>NUCLEOTIDE SEQUENCE</scope>
    <source>
        <strain evidence="10">MP1</strain>
    </source>
</reference>
<keyword evidence="11" id="KW-1185">Reference proteome</keyword>
<comment type="function">
    <text evidence="7">Required for disulfide bond formation in some periplasmic proteins. Acts by transferring its disulfide bond to other proteins and is reduced in the process.</text>
</comment>
<evidence type="ECO:0000256" key="1">
    <source>
        <dbReference type="ARBA" id="ARBA00004418"/>
    </source>
</evidence>
<evidence type="ECO:0000256" key="7">
    <source>
        <dbReference type="RuleBase" id="RU364038"/>
    </source>
</evidence>
<accession>A0ABY7GQ45</accession>
<sequence length="236" mass="25467">MKKISKVLAVLAAMVVASGATADEAAVKKVIAEFMPGSAIDSIKPAEIKGLYEVVTGGSIFYASEDGRYLLQGQMYDAVAKKNITENKLADVRKAALDKVGEKNMIIFKPENSKHSVSVFTDIDCGYCRKLHSEIDQYMAQGITVRYLFFPRAGKGSDSYAKAVSVWCADDRRKALTAAKKGESLDAKTCENPIDQHMELGEAFGMTGTPMIVTEKGNVLPGYVPAAQLAKVLASE</sequence>
<dbReference type="Pfam" id="PF10411">
    <property type="entry name" value="DsbC_N"/>
    <property type="match status" value="1"/>
</dbReference>
<dbReference type="SUPFAM" id="SSF52833">
    <property type="entry name" value="Thioredoxin-like"/>
    <property type="match status" value="1"/>
</dbReference>
<dbReference type="EMBL" id="CP113517">
    <property type="protein sequence ID" value="WAR46629.1"/>
    <property type="molecule type" value="Genomic_DNA"/>
</dbReference>
<proteinExistence type="inferred from homology"/>
<feature type="domain" description="Disulphide bond isomerase DsbC/G N-terminal" evidence="8">
    <location>
        <begin position="20"/>
        <end position="86"/>
    </location>
</feature>
<evidence type="ECO:0000313" key="11">
    <source>
        <dbReference type="Proteomes" id="UP001162780"/>
    </source>
</evidence>
<dbReference type="InterPro" id="IPR009094">
    <property type="entry name" value="DiS-bond_isomerase_DsbC/G_N_sf"/>
</dbReference>
<keyword evidence="6 7" id="KW-0676">Redox-active center</keyword>
<dbReference type="CDD" id="cd03020">
    <property type="entry name" value="DsbA_DsbC_DsbG"/>
    <property type="match status" value="1"/>
</dbReference>
<comment type="subcellular location">
    <subcellularLocation>
        <location evidence="1 7">Periplasm</location>
    </subcellularLocation>
</comment>
<dbReference type="Proteomes" id="UP001162780">
    <property type="component" value="Chromosome"/>
</dbReference>
<organism evidence="10 11">
    <name type="scientific">Methylomonas rapida</name>
    <dbReference type="NCBI Taxonomy" id="2963939"/>
    <lineage>
        <taxon>Bacteria</taxon>
        <taxon>Pseudomonadati</taxon>
        <taxon>Pseudomonadota</taxon>
        <taxon>Gammaproteobacteria</taxon>
        <taxon>Methylococcales</taxon>
        <taxon>Methylococcaceae</taxon>
        <taxon>Methylomonas</taxon>
    </lineage>
</organism>
<keyword evidence="5" id="KW-1015">Disulfide bond</keyword>
<dbReference type="InterPro" id="IPR018950">
    <property type="entry name" value="DiS-bond_isomerase_DsbC/G_N"/>
</dbReference>
<protein>
    <recommendedName>
        <fullName evidence="7">Thiol:disulfide interchange protein</fullName>
    </recommendedName>
</protein>
<dbReference type="InterPro" id="IPR012336">
    <property type="entry name" value="Thioredoxin-like_fold"/>
</dbReference>
<evidence type="ECO:0000259" key="8">
    <source>
        <dbReference type="Pfam" id="PF10411"/>
    </source>
</evidence>
<evidence type="ECO:0000256" key="5">
    <source>
        <dbReference type="ARBA" id="ARBA00023157"/>
    </source>
</evidence>
<evidence type="ECO:0000256" key="2">
    <source>
        <dbReference type="ARBA" id="ARBA00009813"/>
    </source>
</evidence>
<dbReference type="InterPro" id="IPR036249">
    <property type="entry name" value="Thioredoxin-like_sf"/>
</dbReference>
<dbReference type="SUPFAM" id="SSF54423">
    <property type="entry name" value="DsbC/DsbG N-terminal domain-like"/>
    <property type="match status" value="1"/>
</dbReference>
<evidence type="ECO:0000313" key="10">
    <source>
        <dbReference type="EMBL" id="WAR46629.1"/>
    </source>
</evidence>
<dbReference type="Pfam" id="PF13098">
    <property type="entry name" value="Thioredoxin_2"/>
    <property type="match status" value="1"/>
</dbReference>
<dbReference type="Gene3D" id="3.40.30.10">
    <property type="entry name" value="Glutaredoxin"/>
    <property type="match status" value="1"/>
</dbReference>
<name>A0ABY7GQ45_9GAMM</name>
<evidence type="ECO:0000256" key="6">
    <source>
        <dbReference type="ARBA" id="ARBA00023284"/>
    </source>
</evidence>
<dbReference type="PANTHER" id="PTHR35272">
    <property type="entry name" value="THIOL:DISULFIDE INTERCHANGE PROTEIN DSBC-RELATED"/>
    <property type="match status" value="1"/>
</dbReference>
<keyword evidence="3 7" id="KW-0732">Signal</keyword>
<keyword evidence="4 7" id="KW-0574">Periplasm</keyword>
<dbReference type="InterPro" id="IPR033954">
    <property type="entry name" value="DiS-bond_Isoase_DsbC/G"/>
</dbReference>
<dbReference type="Gene3D" id="3.10.450.70">
    <property type="entry name" value="Disulphide bond isomerase, DsbC/G, N-terminal"/>
    <property type="match status" value="1"/>
</dbReference>
<feature type="signal peptide" evidence="7">
    <location>
        <begin position="1"/>
        <end position="22"/>
    </location>
</feature>
<evidence type="ECO:0000256" key="4">
    <source>
        <dbReference type="ARBA" id="ARBA00022764"/>
    </source>
</evidence>
<comment type="similarity">
    <text evidence="2 7">Belongs to the thioredoxin family. DsbC subfamily.</text>
</comment>
<dbReference type="RefSeq" id="WP_255187541.1">
    <property type="nucleotide sequence ID" value="NZ_CP113517.1"/>
</dbReference>
<gene>
    <name evidence="10" type="ORF">NM686_008970</name>
</gene>
<evidence type="ECO:0000256" key="3">
    <source>
        <dbReference type="ARBA" id="ARBA00022729"/>
    </source>
</evidence>
<evidence type="ECO:0000259" key="9">
    <source>
        <dbReference type="Pfam" id="PF13098"/>
    </source>
</evidence>
<feature type="chain" id="PRO_5044965579" description="Thiol:disulfide interchange protein" evidence="7">
    <location>
        <begin position="23"/>
        <end position="236"/>
    </location>
</feature>
<dbReference type="InterPro" id="IPR051470">
    <property type="entry name" value="Thiol:disulfide_interchange"/>
</dbReference>
<feature type="domain" description="Thioredoxin-like fold" evidence="9">
    <location>
        <begin position="111"/>
        <end position="233"/>
    </location>
</feature>
<dbReference type="PANTHER" id="PTHR35272:SF3">
    <property type="entry name" value="THIOL:DISULFIDE INTERCHANGE PROTEIN DSBC"/>
    <property type="match status" value="1"/>
</dbReference>